<accession>A0A6C1DPQ2</accession>
<dbReference type="GO" id="GO:0005634">
    <property type="term" value="C:nucleus"/>
    <property type="evidence" value="ECO:0007669"/>
    <property type="project" value="UniProtKB-SubCell"/>
</dbReference>
<keyword evidence="10" id="KW-1185">Reference proteome</keyword>
<evidence type="ECO:0000313" key="10">
    <source>
        <dbReference type="Proteomes" id="UP000501346"/>
    </source>
</evidence>
<comment type="subcellular location">
    <subcellularLocation>
        <location evidence="2">Cytoplasm</location>
        <location evidence="2">Cytoskeleton</location>
        <location evidence="2">Spindle</location>
    </subcellularLocation>
    <subcellularLocation>
        <location evidence="1">Nucleus</location>
    </subcellularLocation>
</comment>
<dbReference type="AlphaFoldDB" id="A0A6C1DPQ2"/>
<evidence type="ECO:0000256" key="4">
    <source>
        <dbReference type="ARBA" id="ARBA00022490"/>
    </source>
</evidence>
<feature type="region of interest" description="Disordered" evidence="7">
    <location>
        <begin position="535"/>
        <end position="560"/>
    </location>
</feature>
<proteinExistence type="inferred from homology"/>
<comment type="similarity">
    <text evidence="3">Belongs to the INCENP family.</text>
</comment>
<evidence type="ECO:0000256" key="1">
    <source>
        <dbReference type="ARBA" id="ARBA00004123"/>
    </source>
</evidence>
<dbReference type="Pfam" id="PF03941">
    <property type="entry name" value="INCENP_ARK-bind"/>
    <property type="match status" value="1"/>
</dbReference>
<dbReference type="Proteomes" id="UP000501346">
    <property type="component" value="Chromosome ScII"/>
</dbReference>
<evidence type="ECO:0000256" key="7">
    <source>
        <dbReference type="SAM" id="MobiDB-lite"/>
    </source>
</evidence>
<reference evidence="9 10" key="1">
    <citation type="journal article" date="2019" name="BMC Genomics">
        <title>Chromosome level assembly and comparative genome analysis confirm lager-brewing yeasts originated from a single hybridization.</title>
        <authorList>
            <person name="Salazar A.N."/>
            <person name="Gorter de Vries A.R."/>
            <person name="van den Broek M."/>
            <person name="Brouwers N."/>
            <person name="de la Torre Cortes P."/>
            <person name="Kuijpers N.G.A."/>
            <person name="Daran J.G."/>
            <person name="Abeel T."/>
        </authorList>
    </citation>
    <scope>NUCLEOTIDE SEQUENCE [LARGE SCALE GENOMIC DNA]</scope>
    <source>
        <strain evidence="9 10">CBS 1483</strain>
    </source>
</reference>
<evidence type="ECO:0000256" key="3">
    <source>
        <dbReference type="ARBA" id="ARBA00010042"/>
    </source>
</evidence>
<dbReference type="EMBL" id="CP048984">
    <property type="protein sequence ID" value="QID78154.1"/>
    <property type="molecule type" value="Genomic_DNA"/>
</dbReference>
<evidence type="ECO:0000259" key="8">
    <source>
        <dbReference type="Pfam" id="PF03941"/>
    </source>
</evidence>
<evidence type="ECO:0000256" key="6">
    <source>
        <dbReference type="ARBA" id="ARBA00023242"/>
    </source>
</evidence>
<evidence type="ECO:0000256" key="5">
    <source>
        <dbReference type="ARBA" id="ARBA00023212"/>
    </source>
</evidence>
<dbReference type="InterPro" id="IPR005635">
    <property type="entry name" value="Inner_centromere_prot_ARK-bd"/>
</dbReference>
<feature type="domain" description="Inner centromere protein ARK-binding" evidence="8">
    <location>
        <begin position="630"/>
        <end position="680"/>
    </location>
</feature>
<feature type="region of interest" description="Disordered" evidence="7">
    <location>
        <begin position="405"/>
        <end position="474"/>
    </location>
</feature>
<feature type="region of interest" description="Disordered" evidence="7">
    <location>
        <begin position="365"/>
        <end position="390"/>
    </location>
</feature>
<sequence length="698" mass="79251">MDWAIKAARKKTQRKPGSTRSIIETLDDLNNLTTDAHSEINQRLYESSEWLRNNVYMNTLKYEDKKMEESLISPENTHNKMDVEFPKMKGEYELSNSQNDAAKDVTKTPRNGLHNDKSITPKSLRRKEVTEGMNRFSIHDTNKSPVEPLNSVKVDANESEKSSPWSPYKVEKVLRESSKTSESPINTKRFDNQTWAAKEEMENEPILQALKKAESVKVKPPPNSGIARSQRRSNMFVPLPNKDPLIIQHIPPTKSSGSIPKVRTVKESPIAFKKKSTINSPAIRAVENSDTAGSTKASSVFDRLSSIPTKSFENKISRGNVGHKYSSSSIDLTGSPMKKVSQKFKSINSTDTDMQEALRDIFSVKNKITKNNSPKGKNSRKSSIPRFDKTSLKLTTHKKLAIIAEQKKKSKHSSDVHKTGSRPHSISPTKISVDSSSPSKEVKNYYQSPVRGYLRPTKTSISPNKNKNLTTSQTPHRLKIKEKTLRKLSPNIADISKPESRKSKNYRLTNLQLLPPAEAERDDLKKKFDKRLSGIMRSQQEHHRRKQEKQKRMSHLEQDLKKQTSFSNDYKDIRLKESLAPFDNHVRDTINKYTAFSTDNVLATINTVDHREIIGNVTPKIASVNDSLPEINTDSEDEASVTLAAWAKSPYLQEQLIRQQDINPQTIFGPIPPLHTDEIFPNPRLNRLKPRQIVPKRS</sequence>
<evidence type="ECO:0000256" key="2">
    <source>
        <dbReference type="ARBA" id="ARBA00004186"/>
    </source>
</evidence>
<feature type="compositionally biased region" description="Polar residues" evidence="7">
    <location>
        <begin position="422"/>
        <end position="439"/>
    </location>
</feature>
<protein>
    <submittedName>
        <fullName evidence="9">Inner centromere protein-protein sli15</fullName>
    </submittedName>
</protein>
<keyword evidence="5" id="KW-0206">Cytoskeleton</keyword>
<gene>
    <name evidence="9" type="primary">SLI15_1</name>
    <name evidence="9" type="ORF">GRS66_000357</name>
</gene>
<organism evidence="9 10">
    <name type="scientific">Saccharomyces pastorianus</name>
    <name type="common">Lager yeast</name>
    <name type="synonym">Saccharomyces cerevisiae x Saccharomyces eubayanus</name>
    <dbReference type="NCBI Taxonomy" id="27292"/>
    <lineage>
        <taxon>Eukaryota</taxon>
        <taxon>Fungi</taxon>
        <taxon>Dikarya</taxon>
        <taxon>Ascomycota</taxon>
        <taxon>Saccharomycotina</taxon>
        <taxon>Saccharomycetes</taxon>
        <taxon>Saccharomycetales</taxon>
        <taxon>Saccharomycetaceae</taxon>
        <taxon>Saccharomyces</taxon>
    </lineage>
</organism>
<keyword evidence="4" id="KW-0963">Cytoplasm</keyword>
<feature type="compositionally biased region" description="Polar residues" evidence="7">
    <location>
        <begin position="457"/>
        <end position="474"/>
    </location>
</feature>
<feature type="compositionally biased region" description="Basic and acidic residues" evidence="7">
    <location>
        <begin position="550"/>
        <end position="560"/>
    </location>
</feature>
<dbReference type="GO" id="GO:0005819">
    <property type="term" value="C:spindle"/>
    <property type="evidence" value="ECO:0007669"/>
    <property type="project" value="UniProtKB-SubCell"/>
</dbReference>
<dbReference type="OrthoDB" id="6123at2759"/>
<evidence type="ECO:0000313" key="9">
    <source>
        <dbReference type="EMBL" id="QID78154.1"/>
    </source>
</evidence>
<name>A0A6C1DPQ2_SACPS</name>
<keyword evidence="6" id="KW-0539">Nucleus</keyword>